<dbReference type="Gene3D" id="3.10.28.10">
    <property type="entry name" value="Homing endonucleases"/>
    <property type="match status" value="1"/>
</dbReference>
<evidence type="ECO:0000313" key="2">
    <source>
        <dbReference type="Proteomes" id="UP000516373"/>
    </source>
</evidence>
<protein>
    <recommendedName>
        <fullName evidence="3">DOD-type homing endonuclease domain-containing protein</fullName>
    </recommendedName>
</protein>
<dbReference type="EMBL" id="AP023439">
    <property type="protein sequence ID" value="BCL22067.1"/>
    <property type="molecule type" value="Genomic_DNA"/>
</dbReference>
<reference evidence="1 2" key="1">
    <citation type="journal article" date="2014" name="Int. J. Syst. Evol. Microbiol.">
        <title>Complete genome sequence of Corynebacterium casei LMG S-19264T (=DSM 44701T), isolated from a smear-ripened cheese.</title>
        <authorList>
            <consortium name="US DOE Joint Genome Institute (JGI-PGF)"/>
            <person name="Walter F."/>
            <person name="Albersmeier A."/>
            <person name="Kalinowski J."/>
            <person name="Ruckert C."/>
        </authorList>
    </citation>
    <scope>NUCLEOTIDE SEQUENCE [LARGE SCALE GENOMIC DNA]</scope>
    <source>
        <strain evidence="1 2">JCM 4255</strain>
    </source>
</reference>
<name>A0A7G1NJX0_9ACTN</name>
<evidence type="ECO:0000313" key="1">
    <source>
        <dbReference type="EMBL" id="BCL22067.1"/>
    </source>
</evidence>
<organism evidence="1 2">
    <name type="scientific">Streptomyces tuirus</name>
    <dbReference type="NCBI Taxonomy" id="68278"/>
    <lineage>
        <taxon>Bacteria</taxon>
        <taxon>Bacillati</taxon>
        <taxon>Actinomycetota</taxon>
        <taxon>Actinomycetes</taxon>
        <taxon>Kitasatosporales</taxon>
        <taxon>Streptomycetaceae</taxon>
        <taxon>Streptomyces</taxon>
    </lineage>
</organism>
<dbReference type="Proteomes" id="UP000516373">
    <property type="component" value="Chromosome"/>
</dbReference>
<dbReference type="InterPro" id="IPR027434">
    <property type="entry name" value="Homing_endonucl"/>
</dbReference>
<gene>
    <name evidence="1" type="ORF">GCM10017668_39100</name>
</gene>
<accession>A0A7G1NJX0</accession>
<proteinExistence type="predicted"/>
<dbReference type="AlphaFoldDB" id="A0A7G1NJX0"/>
<dbReference type="KEGG" id="stui:GCM10017668_39100"/>
<evidence type="ECO:0008006" key="3">
    <source>
        <dbReference type="Google" id="ProtNLM"/>
    </source>
</evidence>
<dbReference type="RefSeq" id="WP_232543579.1">
    <property type="nucleotide sequence ID" value="NZ_AP023439.1"/>
</dbReference>
<sequence>MECGLPSKQLVSVVGGGRQARNVEVGSKLWSLDGTRTVQTTVVGISAVKAREVVDVVTDRVTFTVAPQQELHTAEGWVPAVHAAGTMIAWTPARKLCRVRPAIVAGYEFGYFIGATCADGTVGKNYVSLVVNDESFAMRYAECLTEATGLAARLEPVTRPSGFLGRDVPGFRVRVVSSYLSDALRQYVGGDAHHMRQRFPRVVLRDLCTFEGFLDGYVEGDGFRHKKWDGRTVVSANVPFLQELALIIGARFTPRPKGTASALVIADRWPARGTFTAEWHPLEPVESTWVEVRDARLRRAAGTKPFTLYSYRLDPHPGFLVNGHLARQVW</sequence>